<gene>
    <name evidence="2" type="ORF">BD311DRAFT_861067</name>
</gene>
<accession>A0A4Q9N6U2</accession>
<dbReference type="EMBL" id="ML143388">
    <property type="protein sequence ID" value="TBU34616.1"/>
    <property type="molecule type" value="Genomic_DNA"/>
</dbReference>
<protein>
    <submittedName>
        <fullName evidence="2">Uncharacterized protein</fullName>
    </submittedName>
</protein>
<evidence type="ECO:0000256" key="1">
    <source>
        <dbReference type="SAM" id="MobiDB-lite"/>
    </source>
</evidence>
<dbReference type="OrthoDB" id="2753299at2759"/>
<dbReference type="AlphaFoldDB" id="A0A4Q9N6U2"/>
<evidence type="ECO:0000313" key="2">
    <source>
        <dbReference type="EMBL" id="TBU34616.1"/>
    </source>
</evidence>
<dbReference type="Proteomes" id="UP000292957">
    <property type="component" value="Unassembled WGS sequence"/>
</dbReference>
<feature type="compositionally biased region" description="Polar residues" evidence="1">
    <location>
        <begin position="21"/>
        <end position="36"/>
    </location>
</feature>
<proteinExistence type="predicted"/>
<dbReference type="PANTHER" id="PTHR28230">
    <property type="entry name" value="CHROMOSOME 1, WHOLE GENOME SHOTGUN SEQUENCE"/>
    <property type="match status" value="1"/>
</dbReference>
<organism evidence="2">
    <name type="scientific">Dichomitus squalens</name>
    <dbReference type="NCBI Taxonomy" id="114155"/>
    <lineage>
        <taxon>Eukaryota</taxon>
        <taxon>Fungi</taxon>
        <taxon>Dikarya</taxon>
        <taxon>Basidiomycota</taxon>
        <taxon>Agaricomycotina</taxon>
        <taxon>Agaricomycetes</taxon>
        <taxon>Polyporales</taxon>
        <taxon>Polyporaceae</taxon>
        <taxon>Dichomitus</taxon>
    </lineage>
</organism>
<dbReference type="PANTHER" id="PTHR28230:SF1">
    <property type="entry name" value="MITOCHONDRIAL IMPORT PROTEIN 2"/>
    <property type="match status" value="1"/>
</dbReference>
<dbReference type="GO" id="GO:0045040">
    <property type="term" value="P:protein insertion into mitochondrial outer membrane"/>
    <property type="evidence" value="ECO:0007669"/>
    <property type="project" value="InterPro"/>
</dbReference>
<reference evidence="2" key="1">
    <citation type="submission" date="2019-01" db="EMBL/GenBank/DDBJ databases">
        <title>Draft genome sequences of three monokaryotic isolates of the white-rot basidiomycete fungus Dichomitus squalens.</title>
        <authorList>
            <consortium name="DOE Joint Genome Institute"/>
            <person name="Lopez S.C."/>
            <person name="Andreopoulos B."/>
            <person name="Pangilinan J."/>
            <person name="Lipzen A."/>
            <person name="Riley R."/>
            <person name="Ahrendt S."/>
            <person name="Ng V."/>
            <person name="Barry K."/>
            <person name="Daum C."/>
            <person name="Grigoriev I.V."/>
            <person name="Hilden K.S."/>
            <person name="Makela M.R."/>
            <person name="de Vries R.P."/>
        </authorList>
    </citation>
    <scope>NUCLEOTIDE SEQUENCE [LARGE SCALE GENOMIC DNA]</scope>
    <source>
        <strain evidence="2">OM18370.1</strain>
    </source>
</reference>
<feature type="region of interest" description="Disordered" evidence="1">
    <location>
        <begin position="1"/>
        <end position="49"/>
    </location>
</feature>
<sequence>MRSGAPLPTSRIPVPAFRPSSPATTMPESVQSLDTISNSSGDSYDSDEEDRLAELEWQESLQQLQQLLSIVLLPYLGKWLGRRWSYWGTYNPAIAPTSSPPSLISHLTKSQAYARYVRLGLGKSFFLGERGL</sequence>
<dbReference type="Pfam" id="PF19117">
    <property type="entry name" value="Mim2"/>
    <property type="match status" value="1"/>
</dbReference>
<name>A0A4Q9N6U2_9APHY</name>
<dbReference type="GO" id="GO:0070096">
    <property type="term" value="P:mitochondrial outer membrane translocase complex assembly"/>
    <property type="evidence" value="ECO:0007669"/>
    <property type="project" value="InterPro"/>
</dbReference>
<dbReference type="GO" id="GO:0005741">
    <property type="term" value="C:mitochondrial outer membrane"/>
    <property type="evidence" value="ECO:0007669"/>
    <property type="project" value="TreeGrafter"/>
</dbReference>
<dbReference type="InterPro" id="IPR037652">
    <property type="entry name" value="Mim2"/>
</dbReference>